<feature type="region of interest" description="Disordered" evidence="1">
    <location>
        <begin position="1"/>
        <end position="32"/>
    </location>
</feature>
<proteinExistence type="predicted"/>
<protein>
    <submittedName>
        <fullName evidence="2">Uncharacterized protein</fullName>
    </submittedName>
</protein>
<evidence type="ECO:0000256" key="1">
    <source>
        <dbReference type="SAM" id="MobiDB-lite"/>
    </source>
</evidence>
<organism evidence="2 3">
    <name type="scientific">Candidatus Magasanikbacteria bacterium GW2011_GWA2_56_11</name>
    <dbReference type="NCBI Taxonomy" id="1619044"/>
    <lineage>
        <taxon>Bacteria</taxon>
        <taxon>Candidatus Magasanikiibacteriota</taxon>
    </lineage>
</organism>
<evidence type="ECO:0000313" key="3">
    <source>
        <dbReference type="Proteomes" id="UP000033870"/>
    </source>
</evidence>
<gene>
    <name evidence="2" type="ORF">UY92_C0006G0023</name>
</gene>
<comment type="caution">
    <text evidence="2">The sequence shown here is derived from an EMBL/GenBank/DDBJ whole genome shotgun (WGS) entry which is preliminary data.</text>
</comment>
<name>A0A0G2AMB9_9BACT</name>
<dbReference type="EMBL" id="LCRX01000006">
    <property type="protein sequence ID" value="KKW42462.1"/>
    <property type="molecule type" value="Genomic_DNA"/>
</dbReference>
<accession>A0A0G2AMB9</accession>
<sequence>MPKIETAGAFGSAERPNSRERQPAASPTDPEVRAYRNLEGDMKAMLENGQFVEVIRLSRPDLWSNMSLKLDLADDRVAEEAEAKIDDPTAVNDIRQQIEQGRVDTELVQILEQVFLDYGPDIYMLRKEIGPEGAVEDEGMDEARFGHRVHFDNATTFVIEKSRGADMQDKLRSVAGSDVASPGTSFDIEPWNHLGPDAGFTAKYRYRNPSGKEVTAKLYFLYAREKAAPSGAINDDQESVPAGSAANDDQEMSLTA</sequence>
<dbReference type="Proteomes" id="UP000033870">
    <property type="component" value="Unassembled WGS sequence"/>
</dbReference>
<feature type="region of interest" description="Disordered" evidence="1">
    <location>
        <begin position="230"/>
        <end position="256"/>
    </location>
</feature>
<evidence type="ECO:0000313" key="2">
    <source>
        <dbReference type="EMBL" id="KKW42462.1"/>
    </source>
</evidence>
<reference evidence="2 3" key="1">
    <citation type="journal article" date="2015" name="Nature">
        <title>rRNA introns, odd ribosomes, and small enigmatic genomes across a large radiation of phyla.</title>
        <authorList>
            <person name="Brown C.T."/>
            <person name="Hug L.A."/>
            <person name="Thomas B.C."/>
            <person name="Sharon I."/>
            <person name="Castelle C.J."/>
            <person name="Singh A."/>
            <person name="Wilkins M.J."/>
            <person name="Williams K.H."/>
            <person name="Banfield J.F."/>
        </authorList>
    </citation>
    <scope>NUCLEOTIDE SEQUENCE [LARGE SCALE GENOMIC DNA]</scope>
</reference>
<dbReference type="STRING" id="1619044.UY92_C0006G0023"/>
<dbReference type="AlphaFoldDB" id="A0A0G2AMB9"/>